<accession>A0A2P2JD91</accession>
<sequence>MWAMTTQIRGPILFRRVAIVEHIISGAKKRRRF</sequence>
<name>A0A2P2JD91_RHIMU</name>
<organism evidence="1">
    <name type="scientific">Rhizophora mucronata</name>
    <name type="common">Asiatic mangrove</name>
    <dbReference type="NCBI Taxonomy" id="61149"/>
    <lineage>
        <taxon>Eukaryota</taxon>
        <taxon>Viridiplantae</taxon>
        <taxon>Streptophyta</taxon>
        <taxon>Embryophyta</taxon>
        <taxon>Tracheophyta</taxon>
        <taxon>Spermatophyta</taxon>
        <taxon>Magnoliopsida</taxon>
        <taxon>eudicotyledons</taxon>
        <taxon>Gunneridae</taxon>
        <taxon>Pentapetalae</taxon>
        <taxon>rosids</taxon>
        <taxon>fabids</taxon>
        <taxon>Malpighiales</taxon>
        <taxon>Rhizophoraceae</taxon>
        <taxon>Rhizophora</taxon>
    </lineage>
</organism>
<dbReference type="AlphaFoldDB" id="A0A2P2JD91"/>
<evidence type="ECO:0000313" key="1">
    <source>
        <dbReference type="EMBL" id="MBW91442.1"/>
    </source>
</evidence>
<proteinExistence type="predicted"/>
<dbReference type="EMBL" id="GGEC01010959">
    <property type="protein sequence ID" value="MBW91442.1"/>
    <property type="molecule type" value="Transcribed_RNA"/>
</dbReference>
<reference evidence="1" key="1">
    <citation type="submission" date="2018-02" db="EMBL/GenBank/DDBJ databases">
        <title>Rhizophora mucronata_Transcriptome.</title>
        <authorList>
            <person name="Meera S.P."/>
            <person name="Sreeshan A."/>
            <person name="Augustine A."/>
        </authorList>
    </citation>
    <scope>NUCLEOTIDE SEQUENCE</scope>
    <source>
        <tissue evidence="1">Leaf</tissue>
    </source>
</reference>
<protein>
    <submittedName>
        <fullName evidence="1">Uncharacterized protein</fullName>
    </submittedName>
</protein>